<keyword evidence="4 6" id="KW-0472">Membrane</keyword>
<dbReference type="InterPro" id="IPR032808">
    <property type="entry name" value="DoxX"/>
</dbReference>
<dbReference type="GO" id="GO:0016020">
    <property type="term" value="C:membrane"/>
    <property type="evidence" value="ECO:0007669"/>
    <property type="project" value="UniProtKB-SubCell"/>
</dbReference>
<dbReference type="RefSeq" id="WP_264556116.1">
    <property type="nucleotide sequence ID" value="NZ_CP109979.1"/>
</dbReference>
<organism evidence="7 8">
    <name type="scientific">Halocatena marina</name>
    <dbReference type="NCBI Taxonomy" id="2934937"/>
    <lineage>
        <taxon>Archaea</taxon>
        <taxon>Methanobacteriati</taxon>
        <taxon>Methanobacteriota</taxon>
        <taxon>Stenosarchaea group</taxon>
        <taxon>Halobacteria</taxon>
        <taxon>Halobacteriales</taxon>
        <taxon>Natronomonadaceae</taxon>
        <taxon>Halocatena</taxon>
    </lineage>
</organism>
<dbReference type="PANTHER" id="PTHR36974:SF1">
    <property type="entry name" value="DOXX FAMILY MEMBRANE PROTEIN"/>
    <property type="match status" value="1"/>
</dbReference>
<feature type="transmembrane region" description="Helical" evidence="6">
    <location>
        <begin position="165"/>
        <end position="183"/>
    </location>
</feature>
<dbReference type="Pfam" id="PF13564">
    <property type="entry name" value="DoxX_2"/>
    <property type="match status" value="1"/>
</dbReference>
<feature type="transmembrane region" description="Helical" evidence="6">
    <location>
        <begin position="38"/>
        <end position="57"/>
    </location>
</feature>
<dbReference type="GeneID" id="76199972"/>
<dbReference type="Proteomes" id="UP001596417">
    <property type="component" value="Unassembled WGS sequence"/>
</dbReference>
<evidence type="ECO:0000256" key="3">
    <source>
        <dbReference type="ARBA" id="ARBA00022989"/>
    </source>
</evidence>
<gene>
    <name evidence="7" type="ORF">ACFQL7_11250</name>
</gene>
<evidence type="ECO:0000256" key="1">
    <source>
        <dbReference type="ARBA" id="ARBA00004141"/>
    </source>
</evidence>
<evidence type="ECO:0000256" key="5">
    <source>
        <dbReference type="SAM" id="MobiDB-lite"/>
    </source>
</evidence>
<comment type="subcellular location">
    <subcellularLocation>
        <location evidence="1">Membrane</location>
        <topology evidence="1">Multi-pass membrane protein</topology>
    </subcellularLocation>
</comment>
<evidence type="ECO:0000313" key="8">
    <source>
        <dbReference type="Proteomes" id="UP001596417"/>
    </source>
</evidence>
<proteinExistence type="predicted"/>
<feature type="transmembrane region" description="Helical" evidence="6">
    <location>
        <begin position="131"/>
        <end position="153"/>
    </location>
</feature>
<protein>
    <submittedName>
        <fullName evidence="7">DoxX family protein</fullName>
    </submittedName>
</protein>
<sequence length="184" mass="20265">MGERNHQKESNERQTPDSIQKPGATANATNNTDSKSPYLVMPFLIFLVTCFILRALGTLGVETVDSWHTSVRVALAVMFIFTSTTHFTSNRDALVRMVPHSVPYPKQVVTVTGIAELVGAVGLLWPVTDRIAGFGLAALLVVLFPANIVAVRNEVVIHGKPPTPLWVRLPIQLVWIASLLWVTW</sequence>
<keyword evidence="2 6" id="KW-0812">Transmembrane</keyword>
<feature type="transmembrane region" description="Helical" evidence="6">
    <location>
        <begin position="108"/>
        <end position="125"/>
    </location>
</feature>
<dbReference type="EMBL" id="JBHTAX010000001">
    <property type="protein sequence ID" value="MFC7190371.1"/>
    <property type="molecule type" value="Genomic_DNA"/>
</dbReference>
<evidence type="ECO:0000256" key="4">
    <source>
        <dbReference type="ARBA" id="ARBA00023136"/>
    </source>
</evidence>
<feature type="region of interest" description="Disordered" evidence="5">
    <location>
        <begin position="1"/>
        <end position="31"/>
    </location>
</feature>
<dbReference type="PANTHER" id="PTHR36974">
    <property type="entry name" value="MEMBRANE PROTEIN-RELATED"/>
    <property type="match status" value="1"/>
</dbReference>
<keyword evidence="8" id="KW-1185">Reference proteome</keyword>
<reference evidence="7 8" key="1">
    <citation type="journal article" date="2019" name="Int. J. Syst. Evol. Microbiol.">
        <title>The Global Catalogue of Microorganisms (GCM) 10K type strain sequencing project: providing services to taxonomists for standard genome sequencing and annotation.</title>
        <authorList>
            <consortium name="The Broad Institute Genomics Platform"/>
            <consortium name="The Broad Institute Genome Sequencing Center for Infectious Disease"/>
            <person name="Wu L."/>
            <person name="Ma J."/>
        </authorList>
    </citation>
    <scope>NUCLEOTIDE SEQUENCE [LARGE SCALE GENOMIC DNA]</scope>
    <source>
        <strain evidence="7 8">RDMS1</strain>
    </source>
</reference>
<accession>A0ABD5YMB7</accession>
<evidence type="ECO:0000256" key="2">
    <source>
        <dbReference type="ARBA" id="ARBA00022692"/>
    </source>
</evidence>
<feature type="transmembrane region" description="Helical" evidence="6">
    <location>
        <begin position="69"/>
        <end position="87"/>
    </location>
</feature>
<evidence type="ECO:0000256" key="6">
    <source>
        <dbReference type="SAM" id="Phobius"/>
    </source>
</evidence>
<keyword evidence="3 6" id="KW-1133">Transmembrane helix</keyword>
<name>A0ABD5YMB7_9EURY</name>
<evidence type="ECO:0000313" key="7">
    <source>
        <dbReference type="EMBL" id="MFC7190371.1"/>
    </source>
</evidence>
<feature type="compositionally biased region" description="Basic and acidic residues" evidence="5">
    <location>
        <begin position="1"/>
        <end position="15"/>
    </location>
</feature>
<comment type="caution">
    <text evidence="7">The sequence shown here is derived from an EMBL/GenBank/DDBJ whole genome shotgun (WGS) entry which is preliminary data.</text>
</comment>
<dbReference type="AlphaFoldDB" id="A0ABD5YMB7"/>